<comment type="caution">
    <text evidence="4">The sequence shown here is derived from an EMBL/GenBank/DDBJ whole genome shotgun (WGS) entry which is preliminary data.</text>
</comment>
<evidence type="ECO:0000313" key="4">
    <source>
        <dbReference type="EMBL" id="NDJ15712.1"/>
    </source>
</evidence>
<organism evidence="4 5">
    <name type="scientific">Myxacorys almedinensis A</name>
    <dbReference type="NCBI Taxonomy" id="2690445"/>
    <lineage>
        <taxon>Bacteria</taxon>
        <taxon>Bacillati</taxon>
        <taxon>Cyanobacteriota</taxon>
        <taxon>Cyanophyceae</taxon>
        <taxon>Leptolyngbyales</taxon>
        <taxon>Leptolyngbyaceae</taxon>
        <taxon>Myxacorys</taxon>
        <taxon>Myxacorys almedinensis</taxon>
    </lineage>
</organism>
<evidence type="ECO:0000259" key="2">
    <source>
        <dbReference type="Pfam" id="PF01408"/>
    </source>
</evidence>
<feature type="domain" description="Gfo/Idh/MocA-like oxidoreductase N-terminal" evidence="2">
    <location>
        <begin position="5"/>
        <end position="123"/>
    </location>
</feature>
<sequence>MSQPIRVGIVGTGFAAKLRAETFNADDRTELIGVAGHTPEKTSDFGNTHQTQVFPAWQDLVGCDRVDLVVISTLNAHHGAIARAALDAHKHVVVEYPLSLHAPEGEALLALARQQNRLLHVEHIELLGGVHQAFIQALPQVGTPFYARYSTVTPQHPAPRKWTYHTQLFGFPLAGALSRLHRLIHGFGAVETVSCQHRYWHESESFYTGCMSKAQLQFKSGLLADVVYAKGETVWTAERKLEVQGDRGSLVFDGDAGRLVNAEGDCAIAVGSRRGLFAQDTAAVIDHLVTGAPLYVTPAQSVYTLKVANAAQRSTSTGRAEPVDP</sequence>
<gene>
    <name evidence="4" type="ORF">GS601_00145</name>
</gene>
<evidence type="ECO:0000259" key="3">
    <source>
        <dbReference type="Pfam" id="PF02894"/>
    </source>
</evidence>
<dbReference type="PANTHER" id="PTHR43377">
    <property type="entry name" value="BILIVERDIN REDUCTASE A"/>
    <property type="match status" value="1"/>
</dbReference>
<dbReference type="RefSeq" id="WP_162421126.1">
    <property type="nucleotide sequence ID" value="NZ_WVIE01000001.1"/>
</dbReference>
<dbReference type="InterPro" id="IPR036291">
    <property type="entry name" value="NAD(P)-bd_dom_sf"/>
</dbReference>
<dbReference type="InterPro" id="IPR004104">
    <property type="entry name" value="Gfo/Idh/MocA-like_OxRdtase_C"/>
</dbReference>
<dbReference type="Proteomes" id="UP000646053">
    <property type="component" value="Unassembled WGS sequence"/>
</dbReference>
<dbReference type="PANTHER" id="PTHR43377:SF10">
    <property type="entry name" value="BILIVERDIN REDUCTASE"/>
    <property type="match status" value="1"/>
</dbReference>
<accession>A0A8J7YW48</accession>
<name>A0A8J7YW48_9CYAN</name>
<dbReference type="GO" id="GO:0000166">
    <property type="term" value="F:nucleotide binding"/>
    <property type="evidence" value="ECO:0007669"/>
    <property type="project" value="InterPro"/>
</dbReference>
<dbReference type="Pfam" id="PF01408">
    <property type="entry name" value="GFO_IDH_MocA"/>
    <property type="match status" value="1"/>
</dbReference>
<dbReference type="Pfam" id="PF02894">
    <property type="entry name" value="GFO_IDH_MocA_C"/>
    <property type="match status" value="1"/>
</dbReference>
<protein>
    <submittedName>
        <fullName evidence="4">Gfo/Idh/MocA family oxidoreductase</fullName>
    </submittedName>
</protein>
<dbReference type="Gene3D" id="3.30.360.10">
    <property type="entry name" value="Dihydrodipicolinate Reductase, domain 2"/>
    <property type="match status" value="1"/>
</dbReference>
<feature type="domain" description="Gfo/Idh/MocA-like oxidoreductase C-terminal" evidence="3">
    <location>
        <begin position="142"/>
        <end position="323"/>
    </location>
</feature>
<keyword evidence="5" id="KW-1185">Reference proteome</keyword>
<dbReference type="SUPFAM" id="SSF51735">
    <property type="entry name" value="NAD(P)-binding Rossmann-fold domains"/>
    <property type="match status" value="1"/>
</dbReference>
<dbReference type="InterPro" id="IPR051450">
    <property type="entry name" value="Gfo/Idh/MocA_Oxidoreductases"/>
</dbReference>
<comment type="similarity">
    <text evidence="1">Belongs to the Gfo/Idh/MocA family.</text>
</comment>
<dbReference type="InterPro" id="IPR000683">
    <property type="entry name" value="Gfo/Idh/MocA-like_OxRdtase_N"/>
</dbReference>
<proteinExistence type="inferred from homology"/>
<dbReference type="AlphaFoldDB" id="A0A8J7YW48"/>
<dbReference type="EMBL" id="WVIE01000001">
    <property type="protein sequence ID" value="NDJ15712.1"/>
    <property type="molecule type" value="Genomic_DNA"/>
</dbReference>
<reference evidence="4" key="1">
    <citation type="submission" date="2019-12" db="EMBL/GenBank/DDBJ databases">
        <title>High-Quality draft genome sequences of three cyanobacteria isolated from the limestone walls of the Old Cathedral of Coimbra.</title>
        <authorList>
            <person name="Tiago I."/>
            <person name="Soares F."/>
            <person name="Portugal A."/>
        </authorList>
    </citation>
    <scope>NUCLEOTIDE SEQUENCE</scope>
    <source>
        <strain evidence="4">A</strain>
    </source>
</reference>
<evidence type="ECO:0000313" key="5">
    <source>
        <dbReference type="Proteomes" id="UP000646053"/>
    </source>
</evidence>
<evidence type="ECO:0000256" key="1">
    <source>
        <dbReference type="ARBA" id="ARBA00010928"/>
    </source>
</evidence>
<dbReference type="Gene3D" id="3.40.50.720">
    <property type="entry name" value="NAD(P)-binding Rossmann-like Domain"/>
    <property type="match status" value="1"/>
</dbReference>